<evidence type="ECO:0000313" key="3">
    <source>
        <dbReference type="EMBL" id="QJP98985.1"/>
    </source>
</evidence>
<protein>
    <submittedName>
        <fullName evidence="3">Alpha/beta hydrolase</fullName>
    </submittedName>
</protein>
<reference evidence="3 4" key="1">
    <citation type="journal article" date="2012" name="J. Bacteriol.">
        <title>Genome sequence of the pathogenic Herbaspirillum seropedicae strain Os34, isolated from rice roots.</title>
        <authorList>
            <person name="Ye W."/>
            <person name="Ye S."/>
            <person name="Liu J."/>
            <person name="Chang S."/>
            <person name="Chen M."/>
            <person name="Zhu B."/>
            <person name="Guo L."/>
            <person name="An Q."/>
        </authorList>
    </citation>
    <scope>NUCLEOTIDE SEQUENCE [LARGE SCALE GENOMIC DNA]</scope>
    <source>
        <strain evidence="3 4">Os34</strain>
    </source>
</reference>
<organism evidence="3 4">
    <name type="scientific">Herbaspirillum rubrisubalbicans Os34</name>
    <dbReference type="NCBI Taxonomy" id="1235827"/>
    <lineage>
        <taxon>Bacteria</taxon>
        <taxon>Pseudomonadati</taxon>
        <taxon>Pseudomonadota</taxon>
        <taxon>Betaproteobacteria</taxon>
        <taxon>Burkholderiales</taxon>
        <taxon>Oxalobacteraceae</taxon>
        <taxon>Herbaspirillum</taxon>
    </lineage>
</organism>
<dbReference type="Pfam" id="PF07859">
    <property type="entry name" value="Abhydrolase_3"/>
    <property type="match status" value="1"/>
</dbReference>
<dbReference type="InterPro" id="IPR029058">
    <property type="entry name" value="AB_hydrolase_fold"/>
</dbReference>
<dbReference type="Proteomes" id="UP000501648">
    <property type="component" value="Chromosome"/>
</dbReference>
<accession>A0A6M3ZK27</accession>
<dbReference type="SUPFAM" id="SSF53474">
    <property type="entry name" value="alpha/beta-Hydrolases"/>
    <property type="match status" value="1"/>
</dbReference>
<name>A0A6M3ZK27_9BURK</name>
<keyword evidence="1 3" id="KW-0378">Hydrolase</keyword>
<dbReference type="InterPro" id="IPR013094">
    <property type="entry name" value="AB_hydrolase_3"/>
</dbReference>
<dbReference type="PANTHER" id="PTHR48081">
    <property type="entry name" value="AB HYDROLASE SUPERFAMILY PROTEIN C4A8.06C"/>
    <property type="match status" value="1"/>
</dbReference>
<evidence type="ECO:0000256" key="1">
    <source>
        <dbReference type="ARBA" id="ARBA00022801"/>
    </source>
</evidence>
<dbReference type="AlphaFoldDB" id="A0A6M3ZK27"/>
<dbReference type="Gene3D" id="3.40.50.1820">
    <property type="entry name" value="alpha/beta hydrolase"/>
    <property type="match status" value="1"/>
</dbReference>
<evidence type="ECO:0000259" key="2">
    <source>
        <dbReference type="Pfam" id="PF07859"/>
    </source>
</evidence>
<dbReference type="RefSeq" id="WP_017451918.1">
    <property type="nucleotide sequence ID" value="NZ_CP008956.1"/>
</dbReference>
<dbReference type="EMBL" id="CP008956">
    <property type="protein sequence ID" value="QJP98985.1"/>
    <property type="molecule type" value="Genomic_DNA"/>
</dbReference>
<sequence>MKQFPISIVQNDRTVLLDYRCLFDTLLWRTIRLILGQMASAQALIMHGSPTLDIRNFFVPGPLGRIPVRLYQPAAVAAKGKKRPLVMYFHGGGFTSGSLDDADAPASFIARHNQAVVLAVGYALAPAKPFPAAPEDAFAAATWACKNAAELNVDLERMVVAGDDAGGCLAASLTLMTRDRCGKPLAAQVLISPMLDPSMRLLGDAKRLQSDLSAETCAASYRQYLPQTMQRLHPYAAPLEVSRLAGLPPAFIATAERDVLCPEAEKYASSLIRAGVPTQVSRFAGITHGALRTHLPLLTEIVNFLRCRFASLRRDATPPEFLPYPLQPSTSL</sequence>
<dbReference type="GO" id="GO:0016787">
    <property type="term" value="F:hydrolase activity"/>
    <property type="evidence" value="ECO:0007669"/>
    <property type="project" value="UniProtKB-KW"/>
</dbReference>
<dbReference type="PANTHER" id="PTHR48081:SF8">
    <property type="entry name" value="ALPHA_BETA HYDROLASE FOLD-3 DOMAIN-CONTAINING PROTEIN-RELATED"/>
    <property type="match status" value="1"/>
</dbReference>
<evidence type="ECO:0000313" key="4">
    <source>
        <dbReference type="Proteomes" id="UP000501648"/>
    </source>
</evidence>
<feature type="domain" description="Alpha/beta hydrolase fold-3" evidence="2">
    <location>
        <begin position="86"/>
        <end position="290"/>
    </location>
</feature>
<dbReference type="InterPro" id="IPR050300">
    <property type="entry name" value="GDXG_lipolytic_enzyme"/>
</dbReference>
<gene>
    <name evidence="3" type="ORF">C798_01685</name>
</gene>
<proteinExistence type="predicted"/>